<keyword evidence="1" id="KW-1133">Transmembrane helix</keyword>
<dbReference type="PANTHER" id="PTHR40078:SF1">
    <property type="entry name" value="INTEGRAL MEMBRANE PROTEIN"/>
    <property type="match status" value="1"/>
</dbReference>
<evidence type="ECO:0000313" key="2">
    <source>
        <dbReference type="EMBL" id="MCJ2381095.1"/>
    </source>
</evidence>
<feature type="transmembrane region" description="Helical" evidence="1">
    <location>
        <begin position="12"/>
        <end position="29"/>
    </location>
</feature>
<gene>
    <name evidence="2" type="ORF">MUN53_10795</name>
</gene>
<name>A0ABT0C2J2_9BACT</name>
<feature type="transmembrane region" description="Helical" evidence="1">
    <location>
        <begin position="79"/>
        <end position="96"/>
    </location>
</feature>
<dbReference type="InterPro" id="IPR038750">
    <property type="entry name" value="YczE/YyaS-like"/>
</dbReference>
<keyword evidence="3" id="KW-1185">Reference proteome</keyword>
<evidence type="ECO:0000256" key="1">
    <source>
        <dbReference type="SAM" id="Phobius"/>
    </source>
</evidence>
<dbReference type="EMBL" id="JAKZMM010000026">
    <property type="protein sequence ID" value="MCJ2381095.1"/>
    <property type="molecule type" value="Genomic_DNA"/>
</dbReference>
<dbReference type="Proteomes" id="UP001165444">
    <property type="component" value="Unassembled WGS sequence"/>
</dbReference>
<feature type="transmembrane region" description="Helical" evidence="1">
    <location>
        <begin position="49"/>
        <end position="72"/>
    </location>
</feature>
<feature type="transmembrane region" description="Helical" evidence="1">
    <location>
        <begin position="108"/>
        <end position="128"/>
    </location>
</feature>
<dbReference type="PANTHER" id="PTHR40078">
    <property type="entry name" value="INTEGRAL MEMBRANE PROTEIN-RELATED"/>
    <property type="match status" value="1"/>
</dbReference>
<reference evidence="2 3" key="1">
    <citation type="submission" date="2022-03" db="EMBL/GenBank/DDBJ databases">
        <title>Parabacteroides sp. nov. isolated from swine feces.</title>
        <authorList>
            <person name="Bak J.E."/>
        </authorList>
    </citation>
    <scope>NUCLEOTIDE SEQUENCE [LARGE SCALE GENOMIC DNA]</scope>
    <source>
        <strain evidence="2 3">AGMB00274</strain>
    </source>
</reference>
<dbReference type="RefSeq" id="WP_243325429.1">
    <property type="nucleotide sequence ID" value="NZ_JAKZMM010000026.1"/>
</dbReference>
<comment type="caution">
    <text evidence="2">The sequence shown here is derived from an EMBL/GenBank/DDBJ whole genome shotgun (WGS) entry which is preliminary data.</text>
</comment>
<organism evidence="2 3">
    <name type="scientific">Parabacteroides faecalis</name>
    <dbReference type="NCBI Taxonomy" id="2924040"/>
    <lineage>
        <taxon>Bacteria</taxon>
        <taxon>Pseudomonadati</taxon>
        <taxon>Bacteroidota</taxon>
        <taxon>Bacteroidia</taxon>
        <taxon>Bacteroidales</taxon>
        <taxon>Tannerellaceae</taxon>
        <taxon>Parabacteroides</taxon>
    </lineage>
</organism>
<feature type="transmembrane region" description="Helical" evidence="1">
    <location>
        <begin position="164"/>
        <end position="193"/>
    </location>
</feature>
<keyword evidence="1" id="KW-0812">Transmembrane</keyword>
<protein>
    <submittedName>
        <fullName evidence="2">DUF6198 family protein</fullName>
    </submittedName>
</protein>
<accession>A0ABT0C2J2</accession>
<proteinExistence type="predicted"/>
<evidence type="ECO:0000313" key="3">
    <source>
        <dbReference type="Proteomes" id="UP001165444"/>
    </source>
</evidence>
<sequence length="217" mass="23648">MLGGKIGERQAILYLLGMNIMSVGILLSTRTNLGVAAISSVAYSYSTFLHISFGTANFILYIIFITAQAILLKSLSYKLLLQIPMAFLVGLFIDIYDLLVPVMNPKFLSGLFLLILSNILTGVGVYAMTKANLILDPGNAIVETLCHVLRKPFSYLRIRFDISLVLFTLLSGLILVHKVVGIGLGTIISAYLIGKTVGVTDLLIGTPVTNWLDVHKE</sequence>
<keyword evidence="1" id="KW-0472">Membrane</keyword>
<dbReference type="Pfam" id="PF19700">
    <property type="entry name" value="DUF6198"/>
    <property type="match status" value="1"/>
</dbReference>